<dbReference type="KEGG" id="dsh:Dshi_2527"/>
<dbReference type="EMBL" id="CP000830">
    <property type="protein sequence ID" value="ABV94260.1"/>
    <property type="molecule type" value="Genomic_DNA"/>
</dbReference>
<organism evidence="1 2">
    <name type="scientific">Dinoroseobacter shibae (strain DSM 16493 / NCIMB 14021 / DFL 12)</name>
    <dbReference type="NCBI Taxonomy" id="398580"/>
    <lineage>
        <taxon>Bacteria</taxon>
        <taxon>Pseudomonadati</taxon>
        <taxon>Pseudomonadota</taxon>
        <taxon>Alphaproteobacteria</taxon>
        <taxon>Rhodobacterales</taxon>
        <taxon>Roseobacteraceae</taxon>
        <taxon>Dinoroseobacter</taxon>
    </lineage>
</organism>
<dbReference type="AlphaFoldDB" id="A8LSR1"/>
<dbReference type="STRING" id="398580.Dshi_2527"/>
<evidence type="ECO:0000313" key="1">
    <source>
        <dbReference type="EMBL" id="ABV94260.1"/>
    </source>
</evidence>
<dbReference type="Proteomes" id="UP000006833">
    <property type="component" value="Chromosome"/>
</dbReference>
<sequence>MQRASIAAVVFLASALLPAMPRHYTRGLLCDAKGTDPVLPVLVVLSSARAGMLASGSKGWRGPPGLKLHKGRRFAALPKQRAHRRFGAGWCPVRRKSRPPVSGAQHTRPRAGFIFNETPRGWTRRPQRRF</sequence>
<proteinExistence type="predicted"/>
<evidence type="ECO:0000313" key="2">
    <source>
        <dbReference type="Proteomes" id="UP000006833"/>
    </source>
</evidence>
<accession>A8LSR1</accession>
<reference evidence="2" key="1">
    <citation type="journal article" date="2010" name="ISME J.">
        <title>The complete genome sequence of the algal symbiont Dinoroseobacter shibae: a hitchhiker's guide to life in the sea.</title>
        <authorList>
            <person name="Wagner-Dobler I."/>
            <person name="Ballhausen B."/>
            <person name="Berger M."/>
            <person name="Brinkhoff T."/>
            <person name="Buchholz I."/>
            <person name="Bunk B."/>
            <person name="Cypionka H."/>
            <person name="Daniel R."/>
            <person name="Drepper T."/>
            <person name="Gerdts G."/>
            <person name="Hahnke S."/>
            <person name="Han C."/>
            <person name="Jahn D."/>
            <person name="Kalhoefer D."/>
            <person name="Kiss H."/>
            <person name="Klenk H.P."/>
            <person name="Kyrpides N."/>
            <person name="Liebl W."/>
            <person name="Liesegang H."/>
            <person name="Meincke L."/>
            <person name="Pati A."/>
            <person name="Petersen J."/>
            <person name="Piekarski T."/>
            <person name="Pommerenke C."/>
            <person name="Pradella S."/>
            <person name="Pukall R."/>
            <person name="Rabus R."/>
            <person name="Stackebrandt E."/>
            <person name="Thole S."/>
            <person name="Thompson L."/>
            <person name="Tielen P."/>
            <person name="Tomasch J."/>
            <person name="von Jan M."/>
            <person name="Wanphrut N."/>
            <person name="Wichels A."/>
            <person name="Zech H."/>
            <person name="Simon M."/>
        </authorList>
    </citation>
    <scope>NUCLEOTIDE SEQUENCE [LARGE SCALE GENOMIC DNA]</scope>
    <source>
        <strain evidence="2">DSM 16493 / NCIMB 14021 / DFL 12</strain>
    </source>
</reference>
<protein>
    <submittedName>
        <fullName evidence="1">Uncharacterized protein</fullName>
    </submittedName>
</protein>
<dbReference type="HOGENOM" id="CLU_1934683_0_0_5"/>
<keyword evidence="2" id="KW-1185">Reference proteome</keyword>
<gene>
    <name evidence="1" type="ordered locus">Dshi_2527</name>
</gene>
<name>A8LSR1_DINSH</name>